<dbReference type="OrthoDB" id="4378081at2"/>
<protein>
    <submittedName>
        <fullName evidence="1">Uncharacterized protein</fullName>
    </submittedName>
</protein>
<dbReference type="RefSeq" id="WP_158017447.1">
    <property type="nucleotide sequence ID" value="NZ_CBCSKE010000018.1"/>
</dbReference>
<sequence>MNALQDLNSLDERFMLAPFGGDSGYNTEGDALVQVLADGTDLNAIWEELRTVLATWNKERSAIAQLLSYHTTNTADAVPQSISDESFEPASEFGEPTSLRVPSEYLLLGYTLEDYDRAT</sequence>
<proteinExistence type="predicted"/>
<keyword evidence="2" id="KW-1185">Reference proteome</keyword>
<dbReference type="KEGG" id="mbai:MB901379_03198"/>
<dbReference type="AlphaFoldDB" id="A0A447GGJ1"/>
<name>A0A447GGJ1_9MYCO</name>
<dbReference type="EMBL" id="LR130759">
    <property type="protein sequence ID" value="VDM89620.1"/>
    <property type="molecule type" value="Genomic_DNA"/>
</dbReference>
<evidence type="ECO:0000313" key="2">
    <source>
        <dbReference type="Proteomes" id="UP000269998"/>
    </source>
</evidence>
<reference evidence="2" key="1">
    <citation type="submission" date="2018-02" db="EMBL/GenBank/DDBJ databases">
        <authorList>
            <person name="Seth-Smith MB H."/>
            <person name="Seth-Smith H."/>
        </authorList>
    </citation>
    <scope>NUCLEOTIDE SEQUENCE [LARGE SCALE GENOMIC DNA]</scope>
</reference>
<organism evidence="1 2">
    <name type="scientific">Mycobacterium basiliense</name>
    <dbReference type="NCBI Taxonomy" id="2094119"/>
    <lineage>
        <taxon>Bacteria</taxon>
        <taxon>Bacillati</taxon>
        <taxon>Actinomycetota</taxon>
        <taxon>Actinomycetes</taxon>
        <taxon>Mycobacteriales</taxon>
        <taxon>Mycobacteriaceae</taxon>
        <taxon>Mycobacterium</taxon>
    </lineage>
</organism>
<evidence type="ECO:0000313" key="1">
    <source>
        <dbReference type="EMBL" id="VDM89620.1"/>
    </source>
</evidence>
<accession>A0A447GGJ1</accession>
<dbReference type="Proteomes" id="UP000269998">
    <property type="component" value="Chromosome"/>
</dbReference>
<gene>
    <name evidence="1" type="ORF">MB901379_03198</name>
</gene>